<sequence>MFISTKELLLKAEQEHAAIAAFNCYNAETVQAAIQAAERANQGVLIAYGERYKDYMNLEAFAAFTIKLAEFASVPVALHLDHSYELETIKRALSAGFTSVMFDGSPHSLEENIRLTKEVVELAHAHGVHVEAEIGSMEKGDFSDEEEGDGRLTDPTEAARFVSETGVDFLAASIGTVHGMYKGEPKLQFDLLEEIAEKVQIPLVLHGGSGTPEDQVLKAIDYGIRKINVNTEISLTAVSTIADTVKENQQVHLSTLMTHAQEQMTIHMEKIIRLYQNK</sequence>
<dbReference type="NCBIfam" id="TIGR00167">
    <property type="entry name" value="cbbA"/>
    <property type="match status" value="1"/>
</dbReference>
<protein>
    <submittedName>
        <fullName evidence="2">Class II fructose-bisphosphate aldolase</fullName>
    </submittedName>
</protein>
<evidence type="ECO:0000313" key="2">
    <source>
        <dbReference type="EMBL" id="MEN0644838.1"/>
    </source>
</evidence>
<dbReference type="Proteomes" id="UP001418796">
    <property type="component" value="Unassembled WGS sequence"/>
</dbReference>
<dbReference type="PIRSF" id="PIRSF001359">
    <property type="entry name" value="F_bP_aldolase_II"/>
    <property type="match status" value="1"/>
</dbReference>
<comment type="cofactor">
    <cofactor evidence="1">
        <name>Zn(2+)</name>
        <dbReference type="ChEBI" id="CHEBI:29105"/>
    </cofactor>
</comment>
<accession>A0ABU9VNT1</accession>
<keyword evidence="3" id="KW-1185">Reference proteome</keyword>
<organism evidence="2 3">
    <name type="scientific">Alkalicoccobacillus gibsonii</name>
    <dbReference type="NCBI Taxonomy" id="79881"/>
    <lineage>
        <taxon>Bacteria</taxon>
        <taxon>Bacillati</taxon>
        <taxon>Bacillota</taxon>
        <taxon>Bacilli</taxon>
        <taxon>Bacillales</taxon>
        <taxon>Bacillaceae</taxon>
        <taxon>Alkalicoccobacillus</taxon>
    </lineage>
</organism>
<reference evidence="2 3" key="1">
    <citation type="submission" date="2024-03" db="EMBL/GenBank/DDBJ databases">
        <title>Bacilli Hybrid Assemblies.</title>
        <authorList>
            <person name="Kovac J."/>
        </authorList>
    </citation>
    <scope>NUCLEOTIDE SEQUENCE [LARGE SCALE GENOMIC DNA]</scope>
    <source>
        <strain evidence="2 3">FSL R7-0666</strain>
    </source>
</reference>
<comment type="caution">
    <text evidence="2">The sequence shown here is derived from an EMBL/GenBank/DDBJ whole genome shotgun (WGS) entry which is preliminary data.</text>
</comment>
<name>A0ABU9VNT1_9BACI</name>
<dbReference type="CDD" id="cd00947">
    <property type="entry name" value="TBP_aldolase_IIB"/>
    <property type="match status" value="1"/>
</dbReference>
<dbReference type="EMBL" id="JBCITK010000001">
    <property type="protein sequence ID" value="MEN0644838.1"/>
    <property type="molecule type" value="Genomic_DNA"/>
</dbReference>
<dbReference type="SUPFAM" id="SSF51569">
    <property type="entry name" value="Aldolase"/>
    <property type="match status" value="1"/>
</dbReference>
<dbReference type="InterPro" id="IPR000771">
    <property type="entry name" value="FBA_II"/>
</dbReference>
<gene>
    <name evidence="2" type="ORF">MKY91_16915</name>
</gene>
<evidence type="ECO:0000256" key="1">
    <source>
        <dbReference type="ARBA" id="ARBA00001947"/>
    </source>
</evidence>
<dbReference type="PANTHER" id="PTHR30304">
    <property type="entry name" value="D-TAGATOSE-1,6-BISPHOSPHATE ALDOLASE"/>
    <property type="match status" value="1"/>
</dbReference>
<dbReference type="PANTHER" id="PTHR30304:SF0">
    <property type="entry name" value="D-TAGATOSE-1,6-BISPHOSPHATE ALDOLASE SUBUNIT GATY-RELATED"/>
    <property type="match status" value="1"/>
</dbReference>
<dbReference type="Pfam" id="PF01116">
    <property type="entry name" value="F_bP_aldolase"/>
    <property type="match status" value="1"/>
</dbReference>
<evidence type="ECO:0000313" key="3">
    <source>
        <dbReference type="Proteomes" id="UP001418796"/>
    </source>
</evidence>
<dbReference type="RefSeq" id="WP_343131459.1">
    <property type="nucleotide sequence ID" value="NZ_JBCITK010000001.1"/>
</dbReference>
<dbReference type="Gene3D" id="3.20.20.70">
    <property type="entry name" value="Aldolase class I"/>
    <property type="match status" value="1"/>
</dbReference>
<proteinExistence type="predicted"/>
<dbReference type="InterPro" id="IPR013785">
    <property type="entry name" value="Aldolase_TIM"/>
</dbReference>
<dbReference type="InterPro" id="IPR050246">
    <property type="entry name" value="Class_II_FBP_aldolase"/>
</dbReference>